<dbReference type="PROSITE" id="PS01087">
    <property type="entry name" value="RADICAL_ACTIVATING"/>
    <property type="match status" value="1"/>
</dbReference>
<keyword evidence="11" id="KW-1185">Reference proteome</keyword>
<keyword evidence="8" id="KW-0411">Iron-sulfur</keyword>
<dbReference type="Gene3D" id="3.20.20.70">
    <property type="entry name" value="Aldolase class I"/>
    <property type="match status" value="1"/>
</dbReference>
<dbReference type="InterPro" id="IPR017900">
    <property type="entry name" value="4Fe4S_Fe_S_CS"/>
</dbReference>
<dbReference type="PANTHER" id="PTHR30352">
    <property type="entry name" value="PYRUVATE FORMATE-LYASE-ACTIVATING ENZYME"/>
    <property type="match status" value="1"/>
</dbReference>
<evidence type="ECO:0000256" key="3">
    <source>
        <dbReference type="ARBA" id="ARBA00022485"/>
    </source>
</evidence>
<gene>
    <name evidence="10" type="primary">yjjW</name>
    <name evidence="10" type="ORF">FM037_01380</name>
</gene>
<dbReference type="InterPro" id="IPR017896">
    <property type="entry name" value="4Fe4S_Fe-S-bd"/>
</dbReference>
<dbReference type="InterPro" id="IPR023912">
    <property type="entry name" value="YjjW_bact"/>
</dbReference>
<feature type="domain" description="4Fe-4S ferredoxin-type" evidence="9">
    <location>
        <begin position="87"/>
        <end position="116"/>
    </location>
</feature>
<evidence type="ECO:0000256" key="8">
    <source>
        <dbReference type="ARBA" id="ARBA00023014"/>
    </source>
</evidence>
<dbReference type="SUPFAM" id="SSF54862">
    <property type="entry name" value="4Fe-4S ferredoxins"/>
    <property type="match status" value="1"/>
</dbReference>
<dbReference type="SUPFAM" id="SSF102114">
    <property type="entry name" value="Radical SAM enzymes"/>
    <property type="match status" value="1"/>
</dbReference>
<evidence type="ECO:0000256" key="5">
    <source>
        <dbReference type="ARBA" id="ARBA00022723"/>
    </source>
</evidence>
<dbReference type="InterPro" id="IPR007197">
    <property type="entry name" value="rSAM"/>
</dbReference>
<dbReference type="EMBL" id="CP041614">
    <property type="protein sequence ID" value="QDO82126.1"/>
    <property type="molecule type" value="Genomic_DNA"/>
</dbReference>
<proteinExistence type="inferred from homology"/>
<dbReference type="PROSITE" id="PS00198">
    <property type="entry name" value="4FE4S_FER_1"/>
    <property type="match status" value="1"/>
</dbReference>
<dbReference type="InterPro" id="IPR040074">
    <property type="entry name" value="BssD/PflA/YjjW"/>
</dbReference>
<keyword evidence="7" id="KW-0408">Iron</keyword>
<feature type="domain" description="4Fe-4S ferredoxin-type" evidence="9">
    <location>
        <begin position="56"/>
        <end position="83"/>
    </location>
</feature>
<dbReference type="NCBIfam" id="TIGR04041">
    <property type="entry name" value="activase_YjjW"/>
    <property type="match status" value="1"/>
</dbReference>
<protein>
    <submittedName>
        <fullName evidence="10">YjjW family glycine radical enzyme activase</fullName>
    </submittedName>
</protein>
<dbReference type="Gene3D" id="3.30.70.20">
    <property type="match status" value="1"/>
</dbReference>
<dbReference type="SFLD" id="SFLDG01066">
    <property type="entry name" value="organic_radical-activating_enz"/>
    <property type="match status" value="1"/>
</dbReference>
<accession>A0ABX5WTG8</accession>
<evidence type="ECO:0000313" key="10">
    <source>
        <dbReference type="EMBL" id="QDO82126.1"/>
    </source>
</evidence>
<comment type="similarity">
    <text evidence="2">Belongs to the organic radical-activating enzymes family.</text>
</comment>
<dbReference type="InterPro" id="IPR012839">
    <property type="entry name" value="Organic_radical_activase"/>
</dbReference>
<comment type="cofactor">
    <cofactor evidence="1">
        <name>[4Fe-4S] cluster</name>
        <dbReference type="ChEBI" id="CHEBI:49883"/>
    </cofactor>
</comment>
<dbReference type="SFLD" id="SFLDF00392">
    <property type="entry name" value="YjjI_activase"/>
    <property type="match status" value="1"/>
</dbReference>
<dbReference type="Pfam" id="PF00037">
    <property type="entry name" value="Fer4"/>
    <property type="match status" value="1"/>
</dbReference>
<evidence type="ECO:0000256" key="4">
    <source>
        <dbReference type="ARBA" id="ARBA00022691"/>
    </source>
</evidence>
<keyword evidence="3" id="KW-0004">4Fe-4S</keyword>
<evidence type="ECO:0000256" key="1">
    <source>
        <dbReference type="ARBA" id="ARBA00001966"/>
    </source>
</evidence>
<dbReference type="PANTHER" id="PTHR30352:SF13">
    <property type="entry name" value="GLYCYL-RADICAL ENZYME ACTIVATING ENZYME YJJW-RELATED"/>
    <property type="match status" value="1"/>
</dbReference>
<evidence type="ECO:0000259" key="9">
    <source>
        <dbReference type="PROSITE" id="PS51379"/>
    </source>
</evidence>
<dbReference type="PROSITE" id="PS51379">
    <property type="entry name" value="4FE4S_FER_2"/>
    <property type="match status" value="2"/>
</dbReference>
<dbReference type="InterPro" id="IPR058240">
    <property type="entry name" value="rSAM_sf"/>
</dbReference>
<dbReference type="InterPro" id="IPR001989">
    <property type="entry name" value="Radical_activat_CS"/>
</dbReference>
<dbReference type="InterPro" id="IPR034457">
    <property type="entry name" value="Organic_radical-activating"/>
</dbReference>
<evidence type="ECO:0000256" key="2">
    <source>
        <dbReference type="ARBA" id="ARBA00009777"/>
    </source>
</evidence>
<dbReference type="InterPro" id="IPR013785">
    <property type="entry name" value="Aldolase_TIM"/>
</dbReference>
<name>A0ABX5WTG8_9GAMM</name>
<evidence type="ECO:0000256" key="6">
    <source>
        <dbReference type="ARBA" id="ARBA00023002"/>
    </source>
</evidence>
<keyword evidence="6" id="KW-0560">Oxidoreductase</keyword>
<dbReference type="SFLD" id="SFLDS00029">
    <property type="entry name" value="Radical_SAM"/>
    <property type="match status" value="1"/>
</dbReference>
<evidence type="ECO:0000313" key="11">
    <source>
        <dbReference type="Proteomes" id="UP000315947"/>
    </source>
</evidence>
<dbReference type="PIRSF" id="PIRSF000371">
    <property type="entry name" value="PFL_act_enz"/>
    <property type="match status" value="1"/>
</dbReference>
<dbReference type="SFLD" id="SFLDG01118">
    <property type="entry name" value="activating_enzymes__group_2"/>
    <property type="match status" value="1"/>
</dbReference>
<sequence>MLRILEQACGDPVQQMKNERSATVSKILNFSCVDGPGNRLVIFLQGCNFDCKSCHNPHTIGQCDSCGLCIPSCPAQALSLSEPYGSGVIHWDTDLCIKCDACLEACPKQASPKTRQYTVTQLLAVIRKNSPFITGVTVSGGEASLQLMFIVDLFSALKSSPDLQHLSCMLDTNGSLSESGWHKLLPYLDGAMVDLKAWQTETHKWLTGRDNHRVFRSIELLASRGKLYEVRLLHIPGKSDFDSEITALAGYLQRLPSSTKIRLNAFRHHGVKGEALEWQTCSEADMTALAEGLTKLGITSLVLPSAYL</sequence>
<evidence type="ECO:0000256" key="7">
    <source>
        <dbReference type="ARBA" id="ARBA00023004"/>
    </source>
</evidence>
<keyword evidence="5" id="KW-0479">Metal-binding</keyword>
<organism evidence="10 11">
    <name type="scientific">Shewanella psychropiezotolerans</name>
    <dbReference type="NCBI Taxonomy" id="2593655"/>
    <lineage>
        <taxon>Bacteria</taxon>
        <taxon>Pseudomonadati</taxon>
        <taxon>Pseudomonadota</taxon>
        <taxon>Gammaproteobacteria</taxon>
        <taxon>Alteromonadales</taxon>
        <taxon>Shewanellaceae</taxon>
        <taxon>Shewanella</taxon>
    </lineage>
</organism>
<reference evidence="10 11" key="1">
    <citation type="submission" date="2019-07" db="EMBL/GenBank/DDBJ databases">
        <title>Shewanella sp. YLB-06 whole genomic sequence.</title>
        <authorList>
            <person name="Yu L."/>
        </authorList>
    </citation>
    <scope>NUCLEOTIDE SEQUENCE [LARGE SCALE GENOMIC DNA]</scope>
    <source>
        <strain evidence="10 11">YLB-06</strain>
    </source>
</reference>
<dbReference type="Pfam" id="PF04055">
    <property type="entry name" value="Radical_SAM"/>
    <property type="match status" value="1"/>
</dbReference>
<keyword evidence="4" id="KW-0949">S-adenosyl-L-methionine</keyword>
<dbReference type="Proteomes" id="UP000315947">
    <property type="component" value="Chromosome"/>
</dbReference>